<name>A0ABV9D9U3_9MICO</name>
<comment type="subcellular location">
    <subcellularLocation>
        <location evidence="1">Cell membrane</location>
        <topology evidence="1">Multi-pass membrane protein</topology>
    </subcellularLocation>
</comment>
<feature type="transmembrane region" description="Helical" evidence="9">
    <location>
        <begin position="281"/>
        <end position="301"/>
    </location>
</feature>
<feature type="transmembrane region" description="Helical" evidence="9">
    <location>
        <begin position="158"/>
        <end position="180"/>
    </location>
</feature>
<feature type="compositionally biased region" description="Acidic residues" evidence="8">
    <location>
        <begin position="590"/>
        <end position="599"/>
    </location>
</feature>
<evidence type="ECO:0000313" key="11">
    <source>
        <dbReference type="Proteomes" id="UP001595955"/>
    </source>
</evidence>
<keyword evidence="5 9" id="KW-0812">Transmembrane</keyword>
<feature type="transmembrane region" description="Helical" evidence="9">
    <location>
        <begin position="69"/>
        <end position="88"/>
    </location>
</feature>
<dbReference type="EMBL" id="JBHSGF010000005">
    <property type="protein sequence ID" value="MFC4555427.1"/>
    <property type="molecule type" value="Genomic_DNA"/>
</dbReference>
<reference evidence="11" key="1">
    <citation type="journal article" date="2019" name="Int. J. Syst. Evol. Microbiol.">
        <title>The Global Catalogue of Microorganisms (GCM) 10K type strain sequencing project: providing services to taxonomists for standard genome sequencing and annotation.</title>
        <authorList>
            <consortium name="The Broad Institute Genomics Platform"/>
            <consortium name="The Broad Institute Genome Sequencing Center for Infectious Disease"/>
            <person name="Wu L."/>
            <person name="Ma J."/>
        </authorList>
    </citation>
    <scope>NUCLEOTIDE SEQUENCE [LARGE SCALE GENOMIC DNA]</scope>
    <source>
        <strain evidence="11">JCM 3369</strain>
    </source>
</reference>
<feature type="transmembrane region" description="Helical" evidence="9">
    <location>
        <begin position="339"/>
        <end position="357"/>
    </location>
</feature>
<evidence type="ECO:0000256" key="2">
    <source>
        <dbReference type="ARBA" id="ARBA00005658"/>
    </source>
</evidence>
<keyword evidence="3" id="KW-0813">Transport</keyword>
<evidence type="ECO:0000256" key="5">
    <source>
        <dbReference type="ARBA" id="ARBA00022692"/>
    </source>
</evidence>
<dbReference type="RefSeq" id="WP_122823870.1">
    <property type="nucleotide sequence ID" value="NZ_CP033325.1"/>
</dbReference>
<comment type="similarity">
    <text evidence="2">Belongs to the BCCT transporter (TC 2.A.15) family.</text>
</comment>
<dbReference type="NCBIfam" id="TIGR00842">
    <property type="entry name" value="bcct"/>
    <property type="match status" value="1"/>
</dbReference>
<evidence type="ECO:0000256" key="6">
    <source>
        <dbReference type="ARBA" id="ARBA00022989"/>
    </source>
</evidence>
<feature type="region of interest" description="Disordered" evidence="8">
    <location>
        <begin position="551"/>
        <end position="599"/>
    </location>
</feature>
<protein>
    <submittedName>
        <fullName evidence="10">BCCT family transporter</fullName>
    </submittedName>
</protein>
<feature type="transmembrane region" description="Helical" evidence="9">
    <location>
        <begin position="209"/>
        <end position="237"/>
    </location>
</feature>
<dbReference type="InterPro" id="IPR000060">
    <property type="entry name" value="BCCT_transptr"/>
</dbReference>
<feature type="transmembrane region" description="Helical" evidence="9">
    <location>
        <begin position="31"/>
        <end position="49"/>
    </location>
</feature>
<proteinExistence type="inferred from homology"/>
<keyword evidence="4" id="KW-1003">Cell membrane</keyword>
<organism evidence="10 11">
    <name type="scientific">Georgenia faecalis</name>
    <dbReference type="NCBI Taxonomy" id="2483799"/>
    <lineage>
        <taxon>Bacteria</taxon>
        <taxon>Bacillati</taxon>
        <taxon>Actinomycetota</taxon>
        <taxon>Actinomycetes</taxon>
        <taxon>Micrococcales</taxon>
        <taxon>Bogoriellaceae</taxon>
        <taxon>Georgenia</taxon>
    </lineage>
</organism>
<feature type="transmembrane region" description="Helical" evidence="9">
    <location>
        <begin position="369"/>
        <end position="393"/>
    </location>
</feature>
<accession>A0ABV9D9U3</accession>
<keyword evidence="11" id="KW-1185">Reference proteome</keyword>
<keyword evidence="6 9" id="KW-1133">Transmembrane helix</keyword>
<comment type="caution">
    <text evidence="10">The sequence shown here is derived from an EMBL/GenBank/DDBJ whole genome shotgun (WGS) entry which is preliminary data.</text>
</comment>
<evidence type="ECO:0000256" key="3">
    <source>
        <dbReference type="ARBA" id="ARBA00022448"/>
    </source>
</evidence>
<evidence type="ECO:0000256" key="4">
    <source>
        <dbReference type="ARBA" id="ARBA00022475"/>
    </source>
</evidence>
<evidence type="ECO:0000256" key="1">
    <source>
        <dbReference type="ARBA" id="ARBA00004651"/>
    </source>
</evidence>
<dbReference type="PANTHER" id="PTHR30047">
    <property type="entry name" value="HIGH-AFFINITY CHOLINE TRANSPORT PROTEIN-RELATED"/>
    <property type="match status" value="1"/>
</dbReference>
<evidence type="ECO:0000256" key="7">
    <source>
        <dbReference type="ARBA" id="ARBA00023136"/>
    </source>
</evidence>
<dbReference type="Pfam" id="PF02028">
    <property type="entry name" value="BCCT"/>
    <property type="match status" value="1"/>
</dbReference>
<dbReference type="PANTHER" id="PTHR30047:SF7">
    <property type="entry name" value="HIGH-AFFINITY CHOLINE TRANSPORT PROTEIN"/>
    <property type="match status" value="1"/>
</dbReference>
<evidence type="ECO:0000256" key="9">
    <source>
        <dbReference type="SAM" id="Phobius"/>
    </source>
</evidence>
<evidence type="ECO:0000313" key="10">
    <source>
        <dbReference type="EMBL" id="MFC4555427.1"/>
    </source>
</evidence>
<feature type="transmembrane region" description="Helical" evidence="9">
    <location>
        <begin position="249"/>
        <end position="269"/>
    </location>
</feature>
<feature type="compositionally biased region" description="Basic residues" evidence="8">
    <location>
        <begin position="568"/>
        <end position="580"/>
    </location>
</feature>
<feature type="transmembrane region" description="Helical" evidence="9">
    <location>
        <begin position="427"/>
        <end position="452"/>
    </location>
</feature>
<sequence>MKTSIEGPGGRGVEVSPDEVLPPSRGIARRVFYPSVALVGVFVLLALVFPDWLSSVITAANAAVVNSLGWYYVLLVTGFVVFALWLALSRLGDIRLGRDDEEPQYSTFSWFAMLFAAGMGIGLVFWGVAEPLNHYAAPPPGVVGTPASLAQDAMTQTYLHWGLHAWAIYIVVGLAVAYTVHRRRRPVSIRWALEPILGTRRVQGRWGDVVDVVAVVGTVFGVATSLGFGVVQVAAGLEYLDLIEVTRTALVVLIIAIAGLAMISVATGLDVGIKWLSNANLVIAGLLMLGILVLGPTLFVLREFVQSIGAYLQDFIRLSFATLPYQGPEGESWLASWTTYYWGWWMSWSPFVGVFIARISRGRTVRQFIIGVLLVPTLLTFLWFAVLGGTALYRELFGEGGLVSERGIVDNNAALFQMLSDLPGGPVLAGAAILLVVVFFVTSSDSGSYVVAMISAGGNPTPPLWTRLTWAALTGAIAAVLLGFGGPEGGLTSLQVMAILVAAPFSVVMIGMCVALARSLTAEHHAAELERRALRRRTLVAAVVDELGSTSAPIRPIEPSPGMTWRPHLPRRAPGRRRRARPADTGGEQTSEDAEDGPG</sequence>
<keyword evidence="7 9" id="KW-0472">Membrane</keyword>
<dbReference type="Proteomes" id="UP001595955">
    <property type="component" value="Unassembled WGS sequence"/>
</dbReference>
<feature type="transmembrane region" description="Helical" evidence="9">
    <location>
        <begin position="108"/>
        <end position="129"/>
    </location>
</feature>
<feature type="transmembrane region" description="Helical" evidence="9">
    <location>
        <begin position="464"/>
        <end position="484"/>
    </location>
</feature>
<gene>
    <name evidence="10" type="ORF">ACFO3F_09235</name>
</gene>
<evidence type="ECO:0000256" key="8">
    <source>
        <dbReference type="SAM" id="MobiDB-lite"/>
    </source>
</evidence>
<feature type="transmembrane region" description="Helical" evidence="9">
    <location>
        <begin position="496"/>
        <end position="517"/>
    </location>
</feature>